<dbReference type="SUPFAM" id="SSF56300">
    <property type="entry name" value="Metallo-dependent phosphatases"/>
    <property type="match status" value="1"/>
</dbReference>
<dbReference type="EMBL" id="SWLG01000006">
    <property type="protein sequence ID" value="TLS37570.1"/>
    <property type="molecule type" value="Genomic_DNA"/>
</dbReference>
<comment type="similarity">
    <text evidence="1 2">Belongs to the metallophosphoesterase superfamily. YfcE family.</text>
</comment>
<reference evidence="4 5" key="1">
    <citation type="submission" date="2019-04" db="EMBL/GenBank/DDBJ databases">
        <title>Bacillus caeni sp. nov., a bacterium isolated from mangrove sediment.</title>
        <authorList>
            <person name="Huang H."/>
            <person name="Mo K."/>
            <person name="Hu Y."/>
        </authorList>
    </citation>
    <scope>NUCLEOTIDE SEQUENCE [LARGE SCALE GENOMIC DNA]</scope>
    <source>
        <strain evidence="4 5">HB172195</strain>
    </source>
</reference>
<dbReference type="EC" id="3.1.4.-" evidence="2"/>
<name>A0A5R9F5A0_9BACL</name>
<dbReference type="Pfam" id="PF12850">
    <property type="entry name" value="Metallophos_2"/>
    <property type="match status" value="1"/>
</dbReference>
<organism evidence="4 5">
    <name type="scientific">Exobacillus caeni</name>
    <dbReference type="NCBI Taxonomy" id="2574798"/>
    <lineage>
        <taxon>Bacteria</taxon>
        <taxon>Bacillati</taxon>
        <taxon>Bacillota</taxon>
        <taxon>Bacilli</taxon>
        <taxon>Bacillales</taxon>
        <taxon>Guptibacillaceae</taxon>
        <taxon>Exobacillus</taxon>
    </lineage>
</organism>
<evidence type="ECO:0000256" key="2">
    <source>
        <dbReference type="RuleBase" id="RU362039"/>
    </source>
</evidence>
<evidence type="ECO:0000313" key="5">
    <source>
        <dbReference type="Proteomes" id="UP000308230"/>
    </source>
</evidence>
<dbReference type="InterPro" id="IPR024654">
    <property type="entry name" value="Calcineurin-like_PHP_lpxH"/>
</dbReference>
<dbReference type="RefSeq" id="WP_138126122.1">
    <property type="nucleotide sequence ID" value="NZ_SWLG01000006.1"/>
</dbReference>
<feature type="domain" description="Calcineurin-like phosphoesterase" evidence="3">
    <location>
        <begin position="1"/>
        <end position="152"/>
    </location>
</feature>
<dbReference type="Gene3D" id="3.60.21.10">
    <property type="match status" value="1"/>
</dbReference>
<dbReference type="InterPro" id="IPR000979">
    <property type="entry name" value="Phosphodiesterase_MJ0936/Vps29"/>
</dbReference>
<evidence type="ECO:0000259" key="3">
    <source>
        <dbReference type="Pfam" id="PF12850"/>
    </source>
</evidence>
<comment type="caution">
    <text evidence="4">The sequence shown here is derived from an EMBL/GenBank/DDBJ whole genome shotgun (WGS) entry which is preliminary data.</text>
</comment>
<dbReference type="PANTHER" id="PTHR11124">
    <property type="entry name" value="VACUOLAR SORTING PROTEIN VPS29"/>
    <property type="match status" value="1"/>
</dbReference>
<proteinExistence type="inferred from homology"/>
<dbReference type="NCBIfam" id="TIGR00040">
    <property type="entry name" value="yfcE"/>
    <property type="match status" value="1"/>
</dbReference>
<keyword evidence="2" id="KW-0479">Metal-binding</keyword>
<protein>
    <recommendedName>
        <fullName evidence="2">Phosphoesterase</fullName>
        <ecNumber evidence="2">3.1.4.-</ecNumber>
    </recommendedName>
</protein>
<dbReference type="GO" id="GO:0016787">
    <property type="term" value="F:hydrolase activity"/>
    <property type="evidence" value="ECO:0007669"/>
    <property type="project" value="UniProtKB-UniRule"/>
</dbReference>
<evidence type="ECO:0000313" key="4">
    <source>
        <dbReference type="EMBL" id="TLS37570.1"/>
    </source>
</evidence>
<dbReference type="AlphaFoldDB" id="A0A5R9F5A0"/>
<dbReference type="InterPro" id="IPR029052">
    <property type="entry name" value="Metallo-depent_PP-like"/>
</dbReference>
<dbReference type="Proteomes" id="UP000308230">
    <property type="component" value="Unassembled WGS sequence"/>
</dbReference>
<comment type="cofactor">
    <cofactor evidence="2">
        <name>a divalent metal cation</name>
        <dbReference type="ChEBI" id="CHEBI:60240"/>
    </cofactor>
</comment>
<keyword evidence="5" id="KW-1185">Reference proteome</keyword>
<evidence type="ECO:0000256" key="1">
    <source>
        <dbReference type="ARBA" id="ARBA00008950"/>
    </source>
</evidence>
<accession>A0A5R9F5A0</accession>
<dbReference type="OrthoDB" id="9800565at2"/>
<dbReference type="GO" id="GO:0046872">
    <property type="term" value="F:metal ion binding"/>
    <property type="evidence" value="ECO:0007669"/>
    <property type="project" value="UniProtKB-KW"/>
</dbReference>
<sequence>MKIGVISDTHMPGMAKSLPEPLMQGLKGVDLIIHAGDWKTLDVYNSLSELAPVKGVVGNIDGEEIKAEFPEKQIIQAGPFRIGIIHGHGKKKTTEKRAIEAFEGESVDMIIFGHSHIPLKKEHDGVLLFNPGSPIDKRRQPEYSYGMVTIKDTIEAEHIFYKKK</sequence>
<gene>
    <name evidence="4" type="ORF">FCL54_10545</name>
</gene>